<feature type="region of interest" description="Disordered" evidence="2">
    <location>
        <begin position="156"/>
        <end position="188"/>
    </location>
</feature>
<dbReference type="OrthoDB" id="3291843at2"/>
<sequence length="188" mass="19738">MTDETSAADRYAEDGAALLSILDELTDLIATAKSMPMSASALVNRAGALDLLEAAKDVVPRAIQTADAVVADADALQARSQAEAEERLAAARAEAEQLASQEAVVAQAEERAAQIIAEAEEGATKLMADADDYCDRKLAQFEIDLGAIATQVRAGREALAARAQRDHSQDQDSSGSARSAGRRDDLPI</sequence>
<reference evidence="3 4" key="1">
    <citation type="submission" date="2018-11" db="EMBL/GenBank/DDBJ databases">
        <title>Sequencing the genomes of 1000 actinobacteria strains.</title>
        <authorList>
            <person name="Klenk H.-P."/>
        </authorList>
    </citation>
    <scope>NUCLEOTIDE SEQUENCE [LARGE SCALE GENOMIC DNA]</scope>
    <source>
        <strain evidence="3 4">DSM 11294</strain>
    </source>
</reference>
<evidence type="ECO:0000313" key="4">
    <source>
        <dbReference type="Proteomes" id="UP000280668"/>
    </source>
</evidence>
<dbReference type="Proteomes" id="UP000280668">
    <property type="component" value="Unassembled WGS sequence"/>
</dbReference>
<keyword evidence="4" id="KW-1185">Reference proteome</keyword>
<feature type="coiled-coil region" evidence="1">
    <location>
        <begin position="81"/>
        <end position="118"/>
    </location>
</feature>
<evidence type="ECO:0000256" key="1">
    <source>
        <dbReference type="SAM" id="Coils"/>
    </source>
</evidence>
<gene>
    <name evidence="3" type="ORF">EDD31_0253</name>
</gene>
<evidence type="ECO:0000256" key="2">
    <source>
        <dbReference type="SAM" id="MobiDB-lite"/>
    </source>
</evidence>
<keyword evidence="1" id="KW-0175">Coiled coil</keyword>
<dbReference type="EMBL" id="RKHK01000001">
    <property type="protein sequence ID" value="ROR71914.1"/>
    <property type="molecule type" value="Genomic_DNA"/>
</dbReference>
<accession>A0A3N2B9Z3</accession>
<protein>
    <recommendedName>
        <fullName evidence="5">Cell division septum initiation protein DivIVA</fullName>
    </recommendedName>
</protein>
<dbReference type="RefSeq" id="WP_123302565.1">
    <property type="nucleotide sequence ID" value="NZ_RKHK01000001.1"/>
</dbReference>
<dbReference type="AlphaFoldDB" id="A0A3N2B9Z3"/>
<evidence type="ECO:0008006" key="5">
    <source>
        <dbReference type="Google" id="ProtNLM"/>
    </source>
</evidence>
<organism evidence="3 4">
    <name type="scientific">Bogoriella caseilytica</name>
    <dbReference type="NCBI Taxonomy" id="56055"/>
    <lineage>
        <taxon>Bacteria</taxon>
        <taxon>Bacillati</taxon>
        <taxon>Actinomycetota</taxon>
        <taxon>Actinomycetes</taxon>
        <taxon>Micrococcales</taxon>
        <taxon>Bogoriellaceae</taxon>
        <taxon>Bogoriella</taxon>
    </lineage>
</organism>
<comment type="caution">
    <text evidence="3">The sequence shown here is derived from an EMBL/GenBank/DDBJ whole genome shotgun (WGS) entry which is preliminary data.</text>
</comment>
<proteinExistence type="predicted"/>
<name>A0A3N2B9Z3_9MICO</name>
<evidence type="ECO:0000313" key="3">
    <source>
        <dbReference type="EMBL" id="ROR71914.1"/>
    </source>
</evidence>